<dbReference type="EMBL" id="CM042012">
    <property type="protein sequence ID" value="KAI3752067.1"/>
    <property type="molecule type" value="Genomic_DNA"/>
</dbReference>
<comment type="caution">
    <text evidence="1">The sequence shown here is derived from an EMBL/GenBank/DDBJ whole genome shotgun (WGS) entry which is preliminary data.</text>
</comment>
<organism evidence="1 2">
    <name type="scientific">Cichorium intybus</name>
    <name type="common">Chicory</name>
    <dbReference type="NCBI Taxonomy" id="13427"/>
    <lineage>
        <taxon>Eukaryota</taxon>
        <taxon>Viridiplantae</taxon>
        <taxon>Streptophyta</taxon>
        <taxon>Embryophyta</taxon>
        <taxon>Tracheophyta</taxon>
        <taxon>Spermatophyta</taxon>
        <taxon>Magnoliopsida</taxon>
        <taxon>eudicotyledons</taxon>
        <taxon>Gunneridae</taxon>
        <taxon>Pentapetalae</taxon>
        <taxon>asterids</taxon>
        <taxon>campanulids</taxon>
        <taxon>Asterales</taxon>
        <taxon>Asteraceae</taxon>
        <taxon>Cichorioideae</taxon>
        <taxon>Cichorieae</taxon>
        <taxon>Cichoriinae</taxon>
        <taxon>Cichorium</taxon>
    </lineage>
</organism>
<sequence length="117" mass="13027">MVFGKDSSQPKDNETQPPENIVDLLENEKERPSSSAASCQRNAEKDATRPLSEQVTIVGSGTSKNVGGAKIWVCNHCKVQYTSLYTSIHTHFVGTQDKKKDEMQICPTMINDKEKLQ</sequence>
<protein>
    <submittedName>
        <fullName evidence="1">Uncharacterized protein</fullName>
    </submittedName>
</protein>
<keyword evidence="2" id="KW-1185">Reference proteome</keyword>
<proteinExistence type="predicted"/>
<gene>
    <name evidence="1" type="ORF">L2E82_23214</name>
</gene>
<reference evidence="1 2" key="2">
    <citation type="journal article" date="2022" name="Mol. Ecol. Resour.">
        <title>The genomes of chicory, endive, great burdock and yacon provide insights into Asteraceae paleo-polyploidization history and plant inulin production.</title>
        <authorList>
            <person name="Fan W."/>
            <person name="Wang S."/>
            <person name="Wang H."/>
            <person name="Wang A."/>
            <person name="Jiang F."/>
            <person name="Liu H."/>
            <person name="Zhao H."/>
            <person name="Xu D."/>
            <person name="Zhang Y."/>
        </authorList>
    </citation>
    <scope>NUCLEOTIDE SEQUENCE [LARGE SCALE GENOMIC DNA]</scope>
    <source>
        <strain evidence="2">cv. Punajuju</strain>
        <tissue evidence="1">Leaves</tissue>
    </source>
</reference>
<name>A0ACB9E0T9_CICIN</name>
<accession>A0ACB9E0T9</accession>
<dbReference type="Proteomes" id="UP001055811">
    <property type="component" value="Linkage Group LG04"/>
</dbReference>
<evidence type="ECO:0000313" key="2">
    <source>
        <dbReference type="Proteomes" id="UP001055811"/>
    </source>
</evidence>
<reference evidence="2" key="1">
    <citation type="journal article" date="2022" name="Mol. Ecol. Resour.">
        <title>The genomes of chicory, endive, great burdock and yacon provide insights into Asteraceae palaeo-polyploidization history and plant inulin production.</title>
        <authorList>
            <person name="Fan W."/>
            <person name="Wang S."/>
            <person name="Wang H."/>
            <person name="Wang A."/>
            <person name="Jiang F."/>
            <person name="Liu H."/>
            <person name="Zhao H."/>
            <person name="Xu D."/>
            <person name="Zhang Y."/>
        </authorList>
    </citation>
    <scope>NUCLEOTIDE SEQUENCE [LARGE SCALE GENOMIC DNA]</scope>
    <source>
        <strain evidence="2">cv. Punajuju</strain>
    </source>
</reference>
<evidence type="ECO:0000313" key="1">
    <source>
        <dbReference type="EMBL" id="KAI3752067.1"/>
    </source>
</evidence>